<evidence type="ECO:0000313" key="3">
    <source>
        <dbReference type="Proteomes" id="UP001604336"/>
    </source>
</evidence>
<dbReference type="AlphaFoldDB" id="A0ABD1URN1"/>
<comment type="caution">
    <text evidence="2">The sequence shown here is derived from an EMBL/GenBank/DDBJ whole genome shotgun (WGS) entry which is preliminary data.</text>
</comment>
<feature type="region of interest" description="Disordered" evidence="1">
    <location>
        <begin position="187"/>
        <end position="212"/>
    </location>
</feature>
<organism evidence="2 3">
    <name type="scientific">Abeliophyllum distichum</name>
    <dbReference type="NCBI Taxonomy" id="126358"/>
    <lineage>
        <taxon>Eukaryota</taxon>
        <taxon>Viridiplantae</taxon>
        <taxon>Streptophyta</taxon>
        <taxon>Embryophyta</taxon>
        <taxon>Tracheophyta</taxon>
        <taxon>Spermatophyta</taxon>
        <taxon>Magnoliopsida</taxon>
        <taxon>eudicotyledons</taxon>
        <taxon>Gunneridae</taxon>
        <taxon>Pentapetalae</taxon>
        <taxon>asterids</taxon>
        <taxon>lamiids</taxon>
        <taxon>Lamiales</taxon>
        <taxon>Oleaceae</taxon>
        <taxon>Forsythieae</taxon>
        <taxon>Abeliophyllum</taxon>
    </lineage>
</organism>
<protein>
    <submittedName>
        <fullName evidence="2">VIN3-like protein 2</fullName>
    </submittedName>
</protein>
<name>A0ABD1URN1_9LAMI</name>
<dbReference type="Proteomes" id="UP001604336">
    <property type="component" value="Unassembled WGS sequence"/>
</dbReference>
<evidence type="ECO:0000313" key="2">
    <source>
        <dbReference type="EMBL" id="KAL2527659.1"/>
    </source>
</evidence>
<evidence type="ECO:0000256" key="1">
    <source>
        <dbReference type="SAM" id="MobiDB-lite"/>
    </source>
</evidence>
<gene>
    <name evidence="2" type="ORF">Adt_12713</name>
</gene>
<feature type="compositionally biased region" description="Basic residues" evidence="1">
    <location>
        <begin position="192"/>
        <end position="204"/>
    </location>
</feature>
<sequence length="226" mass="25229">MLAAKLVRFEENNNIEMEMHQAQLRMGNSQSEVANINSTNVEVEQSQSPATNCSTLSNPSSVEDETNNVTPCSNRDDNRGDNYLAFCRNADKSSSANFLNDSINCSESQNETIRDAVSLLDEEDKQNNDALNLKNKDISEGQMVEEMSTGNGSNTRSRASLECVSYVDSSENGFPITLCKLENVKDVNGRNSRPKHGGRKKDLLKKKSGERETSVCKCRNRYRNDR</sequence>
<keyword evidence="3" id="KW-1185">Reference proteome</keyword>
<reference evidence="3" key="1">
    <citation type="submission" date="2024-07" db="EMBL/GenBank/DDBJ databases">
        <title>Two chromosome-level genome assemblies of Korean endemic species Abeliophyllum distichum and Forsythia ovata (Oleaceae).</title>
        <authorList>
            <person name="Jang H."/>
        </authorList>
    </citation>
    <scope>NUCLEOTIDE SEQUENCE [LARGE SCALE GENOMIC DNA]</scope>
</reference>
<accession>A0ABD1URN1</accession>
<feature type="region of interest" description="Disordered" evidence="1">
    <location>
        <begin position="44"/>
        <end position="75"/>
    </location>
</feature>
<dbReference type="EMBL" id="JBFOLK010000003">
    <property type="protein sequence ID" value="KAL2527659.1"/>
    <property type="molecule type" value="Genomic_DNA"/>
</dbReference>
<proteinExistence type="predicted"/>
<feature type="compositionally biased region" description="Polar residues" evidence="1">
    <location>
        <begin position="44"/>
        <end position="73"/>
    </location>
</feature>